<protein>
    <recommendedName>
        <fullName evidence="3">Translation elongation factor-like protein</fullName>
    </recommendedName>
</protein>
<dbReference type="Proteomes" id="UP000177276">
    <property type="component" value="Unassembled WGS sequence"/>
</dbReference>
<reference evidence="1 2" key="1">
    <citation type="journal article" date="2016" name="Nat. Commun.">
        <title>Thousands of microbial genomes shed light on interconnected biogeochemical processes in an aquifer system.</title>
        <authorList>
            <person name="Anantharaman K."/>
            <person name="Brown C.T."/>
            <person name="Hug L.A."/>
            <person name="Sharon I."/>
            <person name="Castelle C.J."/>
            <person name="Probst A.J."/>
            <person name="Thomas B.C."/>
            <person name="Singh A."/>
            <person name="Wilkins M.J."/>
            <person name="Karaoz U."/>
            <person name="Brodie E.L."/>
            <person name="Williams K.H."/>
            <person name="Hubbard S.S."/>
            <person name="Banfield J.F."/>
        </authorList>
    </citation>
    <scope>NUCLEOTIDE SEQUENCE [LARGE SCALE GENOMIC DNA]</scope>
</reference>
<dbReference type="InterPro" id="IPR009000">
    <property type="entry name" value="Transl_B-barrel_sf"/>
</dbReference>
<evidence type="ECO:0008006" key="3">
    <source>
        <dbReference type="Google" id="ProtNLM"/>
    </source>
</evidence>
<sequence>MKVGKVTHYYDNIGVAILELKKTLKVGDKIKFEGHDADFEQEVTSLQVDHEPVEKASKGEMVGLKTDKKVKEGTEVEKV</sequence>
<dbReference type="AlphaFoldDB" id="A0A1G2UTB1"/>
<evidence type="ECO:0000313" key="2">
    <source>
        <dbReference type="Proteomes" id="UP000177276"/>
    </source>
</evidence>
<accession>A0A1G2UTB1</accession>
<dbReference type="Gene3D" id="2.40.30.10">
    <property type="entry name" value="Translation factors"/>
    <property type="match status" value="1"/>
</dbReference>
<comment type="caution">
    <text evidence="1">The sequence shown here is derived from an EMBL/GenBank/DDBJ whole genome shotgun (WGS) entry which is preliminary data.</text>
</comment>
<gene>
    <name evidence="1" type="ORF">A3G46_02155</name>
</gene>
<dbReference type="SUPFAM" id="SSF50447">
    <property type="entry name" value="Translation proteins"/>
    <property type="match status" value="1"/>
</dbReference>
<organism evidence="1 2">
    <name type="scientific">Candidatus Zambryskibacteria bacterium RIFCSPLOWO2_12_FULL_39_16</name>
    <dbReference type="NCBI Taxonomy" id="1802775"/>
    <lineage>
        <taxon>Bacteria</taxon>
        <taxon>Candidatus Zambryskiibacteriota</taxon>
    </lineage>
</organism>
<name>A0A1G2UTB1_9BACT</name>
<evidence type="ECO:0000313" key="1">
    <source>
        <dbReference type="EMBL" id="OHB12637.1"/>
    </source>
</evidence>
<dbReference type="EMBL" id="MHWS01000006">
    <property type="protein sequence ID" value="OHB12637.1"/>
    <property type="molecule type" value="Genomic_DNA"/>
</dbReference>
<proteinExistence type="predicted"/>